<dbReference type="InterPro" id="IPR041072">
    <property type="entry name" value="FAA_hydro_N"/>
</dbReference>
<protein>
    <submittedName>
        <fullName evidence="3">FAA hydrolase family protein</fullName>
    </submittedName>
</protein>
<sequence length="325" mass="35662">MKLATLDSGSRDGALMVVDQDLRWAVPVPQIANTLQEALDEWASMAPKLENIYQSLNGGEIKGVALEVEQLTAPLPRAYQWLDGSAYLSHVERVRKARGGEMPPSFWTDPLMYQGGSDHFLGPQEPICVADDAFGVDFEAEVVVITDDVPLGVMPAQARSHIKLLTLVNDISLRNLIPSELAKGFGFVQGKPASALAPVVVTPDELGPAWDGAKVHLPLRTHWNGKLFGEPHAGEDMQFDFPQLISHAAKTRRLIAGTLIGSGTVSNVDWNRGYSCIVERRVMEILEKGAAVTPFMSYGDRVRIEMQDSQGRSIFGAIEQEMRRC</sequence>
<dbReference type="InterPro" id="IPR011234">
    <property type="entry name" value="Fumarylacetoacetase-like_C"/>
</dbReference>
<keyword evidence="3" id="KW-0378">Hydrolase</keyword>
<dbReference type="PANTHER" id="PTHR43211:SF1">
    <property type="entry name" value="BLL6422 PROTEIN"/>
    <property type="match status" value="1"/>
</dbReference>
<dbReference type="EMBL" id="CP038033">
    <property type="protein sequence ID" value="QBQ56053.1"/>
    <property type="molecule type" value="Genomic_DNA"/>
</dbReference>
<evidence type="ECO:0000313" key="3">
    <source>
        <dbReference type="EMBL" id="QBQ56053.1"/>
    </source>
</evidence>
<dbReference type="Pfam" id="PF01557">
    <property type="entry name" value="FAA_hydrolase"/>
    <property type="match status" value="1"/>
</dbReference>
<accession>A0A4P7C0I7</accession>
<reference evidence="3 4" key="1">
    <citation type="submission" date="2019-03" db="EMBL/GenBank/DDBJ databases">
        <title>The genome sequence of Nitrosococcus wardiae strain D1FHST reveals the archetypal metabolic capacity of ammonia-oxidizing Gammaproteobacteria.</title>
        <authorList>
            <person name="Wang L."/>
            <person name="Lim C.K."/>
            <person name="Hanson T.E."/>
            <person name="Dang H."/>
            <person name="Klotz M.G."/>
        </authorList>
    </citation>
    <scope>NUCLEOTIDE SEQUENCE [LARGE SCALE GENOMIC DNA]</scope>
    <source>
        <strain evidence="3 4">D1FHS</strain>
    </source>
</reference>
<dbReference type="AlphaFoldDB" id="A0A4P7C0I7"/>
<dbReference type="Proteomes" id="UP000294325">
    <property type="component" value="Chromosome"/>
</dbReference>
<proteinExistence type="predicted"/>
<dbReference type="KEGG" id="nwr:E3U44_17200"/>
<dbReference type="RefSeq" id="WP_134359306.1">
    <property type="nucleotide sequence ID" value="NZ_CP038033.1"/>
</dbReference>
<evidence type="ECO:0000313" key="4">
    <source>
        <dbReference type="Proteomes" id="UP000294325"/>
    </source>
</evidence>
<dbReference type="SUPFAM" id="SSF56529">
    <property type="entry name" value="FAH"/>
    <property type="match status" value="1"/>
</dbReference>
<feature type="domain" description="Fumarylacetoacetase N-terminal" evidence="2">
    <location>
        <begin position="1"/>
        <end position="77"/>
    </location>
</feature>
<dbReference type="PANTHER" id="PTHR43211">
    <property type="entry name" value="FUMARYLACETOACETATE HYDROLASE"/>
    <property type="match status" value="1"/>
</dbReference>
<dbReference type="Pfam" id="PF18288">
    <property type="entry name" value="FAA_hydro_N_2"/>
    <property type="match status" value="1"/>
</dbReference>
<keyword evidence="4" id="KW-1185">Reference proteome</keyword>
<organism evidence="3 4">
    <name type="scientific">Nitrosococcus wardiae</name>
    <dbReference type="NCBI Taxonomy" id="1814290"/>
    <lineage>
        <taxon>Bacteria</taxon>
        <taxon>Pseudomonadati</taxon>
        <taxon>Pseudomonadota</taxon>
        <taxon>Gammaproteobacteria</taxon>
        <taxon>Chromatiales</taxon>
        <taxon>Chromatiaceae</taxon>
        <taxon>Nitrosococcus</taxon>
    </lineage>
</organism>
<dbReference type="InterPro" id="IPR036663">
    <property type="entry name" value="Fumarylacetoacetase_C_sf"/>
</dbReference>
<evidence type="ECO:0000259" key="2">
    <source>
        <dbReference type="Pfam" id="PF18288"/>
    </source>
</evidence>
<dbReference type="Gene3D" id="3.90.850.10">
    <property type="entry name" value="Fumarylacetoacetase-like, C-terminal domain"/>
    <property type="match status" value="1"/>
</dbReference>
<feature type="domain" description="Fumarylacetoacetase-like C-terminal" evidence="1">
    <location>
        <begin position="82"/>
        <end position="308"/>
    </location>
</feature>
<dbReference type="OrthoDB" id="9775905at2"/>
<evidence type="ECO:0000259" key="1">
    <source>
        <dbReference type="Pfam" id="PF01557"/>
    </source>
</evidence>
<name>A0A4P7C0I7_9GAMM</name>
<gene>
    <name evidence="3" type="ORF">E3U44_17200</name>
</gene>
<dbReference type="GO" id="GO:0016787">
    <property type="term" value="F:hydrolase activity"/>
    <property type="evidence" value="ECO:0007669"/>
    <property type="project" value="UniProtKB-KW"/>
</dbReference>